<gene>
    <name evidence="6" type="ORF">H2509_03395</name>
</gene>
<dbReference type="EMBL" id="JACFXV010000038">
    <property type="protein sequence ID" value="MBA5776164.1"/>
    <property type="molecule type" value="Genomic_DNA"/>
</dbReference>
<dbReference type="InterPro" id="IPR000847">
    <property type="entry name" value="LysR_HTH_N"/>
</dbReference>
<dbReference type="GO" id="GO:0000976">
    <property type="term" value="F:transcription cis-regulatory region binding"/>
    <property type="evidence" value="ECO:0007669"/>
    <property type="project" value="TreeGrafter"/>
</dbReference>
<dbReference type="FunFam" id="1.10.10.10:FF:000001">
    <property type="entry name" value="LysR family transcriptional regulator"/>
    <property type="match status" value="1"/>
</dbReference>
<evidence type="ECO:0000256" key="3">
    <source>
        <dbReference type="ARBA" id="ARBA00023125"/>
    </source>
</evidence>
<keyword evidence="4" id="KW-0804">Transcription</keyword>
<dbReference type="Pfam" id="PF03466">
    <property type="entry name" value="LysR_substrate"/>
    <property type="match status" value="1"/>
</dbReference>
<evidence type="ECO:0000313" key="7">
    <source>
        <dbReference type="Proteomes" id="UP000541109"/>
    </source>
</evidence>
<dbReference type="Gene3D" id="1.10.10.10">
    <property type="entry name" value="Winged helix-like DNA-binding domain superfamily/Winged helix DNA-binding domain"/>
    <property type="match status" value="1"/>
</dbReference>
<dbReference type="SUPFAM" id="SSF53850">
    <property type="entry name" value="Periplasmic binding protein-like II"/>
    <property type="match status" value="1"/>
</dbReference>
<accession>A0A839AAW0</accession>
<dbReference type="PANTHER" id="PTHR30126">
    <property type="entry name" value="HTH-TYPE TRANSCRIPTIONAL REGULATOR"/>
    <property type="match status" value="1"/>
</dbReference>
<dbReference type="PRINTS" id="PR00039">
    <property type="entry name" value="HTHLYSR"/>
</dbReference>
<name>A0A839AAW0_9HYPH</name>
<dbReference type="Proteomes" id="UP000541109">
    <property type="component" value="Unassembled WGS sequence"/>
</dbReference>
<evidence type="ECO:0000256" key="4">
    <source>
        <dbReference type="ARBA" id="ARBA00023163"/>
    </source>
</evidence>
<dbReference type="AlphaFoldDB" id="A0A839AAW0"/>
<dbReference type="SUPFAM" id="SSF46785">
    <property type="entry name" value="Winged helix' DNA-binding domain"/>
    <property type="match status" value="1"/>
</dbReference>
<dbReference type="InterPro" id="IPR036388">
    <property type="entry name" value="WH-like_DNA-bd_sf"/>
</dbReference>
<feature type="domain" description="HTH lysR-type" evidence="5">
    <location>
        <begin position="1"/>
        <end position="58"/>
    </location>
</feature>
<dbReference type="Pfam" id="PF00126">
    <property type="entry name" value="HTH_1"/>
    <property type="match status" value="1"/>
</dbReference>
<evidence type="ECO:0000259" key="5">
    <source>
        <dbReference type="PROSITE" id="PS50931"/>
    </source>
</evidence>
<protein>
    <submittedName>
        <fullName evidence="6">LysR family transcriptional regulator</fullName>
    </submittedName>
</protein>
<sequence length="301" mass="32541">MEIRALKTFLTVAELGTVSHASKKLNCVQSNVTSRIKALEDELGVELFARSRNGMMLTPAGAFFRDYAQAVIDAETAAVASVRNFSNAIRLIRIGSMESTLAIRLPSFIAEFRAANPSVKLELCSGPTDDLIPLVLDRKIDVAFIGGQFRHPDLDAEIAFSEEMVLVTDKSISHPGAVGSMPLIVFKPGCSYRTYAQGWMRKSGLAPNDVIELGTLEGILGCVASGVGATLLPRSVVESSRHRPIVNIHALNDPDRFIDTYAVRNATAPANGATDAFIDLVCRARTTPEIITPDFGQRRPA</sequence>
<dbReference type="GO" id="GO:0003700">
    <property type="term" value="F:DNA-binding transcription factor activity"/>
    <property type="evidence" value="ECO:0007669"/>
    <property type="project" value="InterPro"/>
</dbReference>
<dbReference type="RefSeq" id="WP_182162313.1">
    <property type="nucleotide sequence ID" value="NZ_JACFXV010000038.1"/>
</dbReference>
<dbReference type="Gene3D" id="3.40.190.290">
    <property type="match status" value="1"/>
</dbReference>
<keyword evidence="7" id="KW-1185">Reference proteome</keyword>
<comment type="caution">
    <text evidence="6">The sequence shown here is derived from an EMBL/GenBank/DDBJ whole genome shotgun (WGS) entry which is preliminary data.</text>
</comment>
<comment type="similarity">
    <text evidence="1">Belongs to the LysR transcriptional regulatory family.</text>
</comment>
<evidence type="ECO:0000256" key="1">
    <source>
        <dbReference type="ARBA" id="ARBA00009437"/>
    </source>
</evidence>
<dbReference type="CDD" id="cd08442">
    <property type="entry name" value="PBP2_YofA_SoxR_like"/>
    <property type="match status" value="1"/>
</dbReference>
<evidence type="ECO:0000313" key="6">
    <source>
        <dbReference type="EMBL" id="MBA5776164.1"/>
    </source>
</evidence>
<proteinExistence type="inferred from homology"/>
<keyword evidence="2" id="KW-0805">Transcription regulation</keyword>
<evidence type="ECO:0000256" key="2">
    <source>
        <dbReference type="ARBA" id="ARBA00023015"/>
    </source>
</evidence>
<organism evidence="6 7">
    <name type="scientific">Stappia albiluteola</name>
    <dbReference type="NCBI Taxonomy" id="2758565"/>
    <lineage>
        <taxon>Bacteria</taxon>
        <taxon>Pseudomonadati</taxon>
        <taxon>Pseudomonadota</taxon>
        <taxon>Alphaproteobacteria</taxon>
        <taxon>Hyphomicrobiales</taxon>
        <taxon>Stappiaceae</taxon>
        <taxon>Stappia</taxon>
    </lineage>
</organism>
<keyword evidence="3" id="KW-0238">DNA-binding</keyword>
<dbReference type="InterPro" id="IPR005119">
    <property type="entry name" value="LysR_subst-bd"/>
</dbReference>
<dbReference type="InterPro" id="IPR036390">
    <property type="entry name" value="WH_DNA-bd_sf"/>
</dbReference>
<reference evidence="6 7" key="1">
    <citation type="submission" date="2020-07" db="EMBL/GenBank/DDBJ databases">
        <title>Stappia sp., F7233, whole genome shotgun sequencing project.</title>
        <authorList>
            <person name="Jiang S."/>
            <person name="Liu Z.W."/>
            <person name="Du Z.J."/>
        </authorList>
    </citation>
    <scope>NUCLEOTIDE SEQUENCE [LARGE SCALE GENOMIC DNA]</scope>
    <source>
        <strain evidence="6 7">F7233</strain>
    </source>
</reference>
<dbReference type="PANTHER" id="PTHR30126:SF40">
    <property type="entry name" value="HTH-TYPE TRANSCRIPTIONAL REGULATOR GLTR"/>
    <property type="match status" value="1"/>
</dbReference>
<dbReference type="PROSITE" id="PS50931">
    <property type="entry name" value="HTH_LYSR"/>
    <property type="match status" value="1"/>
</dbReference>